<evidence type="ECO:0000313" key="1">
    <source>
        <dbReference type="EMBL" id="MDC4242751.1"/>
    </source>
</evidence>
<dbReference type="Proteomes" id="UP001141183">
    <property type="component" value="Unassembled WGS sequence"/>
</dbReference>
<dbReference type="EMBL" id="JAMRYU010000137">
    <property type="protein sequence ID" value="MDC4242751.1"/>
    <property type="molecule type" value="Genomic_DNA"/>
</dbReference>
<proteinExistence type="predicted"/>
<sequence length="114" mass="13538">MDKVREKIKEYITKGVIKTEGIRKLKREFKINEKELSVMWLEEKENIKSKYSKRNTRQIYKSNKDEVVFKAIKIFGEGMQKIVAMEELAELQQALSKDIRGKEHNVEEEIADVY</sequence>
<accession>A0A9X4B4L1</accession>
<reference evidence="1" key="1">
    <citation type="submission" date="2022-05" db="EMBL/GenBank/DDBJ databases">
        <title>Draft genome sequence of Clostridium tertium strain CP3 isolated from Peru.</title>
        <authorList>
            <person name="Hurtado R."/>
            <person name="Lima L."/>
            <person name="Sousa T."/>
            <person name="Jaiswal A.K."/>
            <person name="Tiwari S."/>
            <person name="Maturrano L."/>
            <person name="Brenig B."/>
            <person name="Azevedo V."/>
        </authorList>
    </citation>
    <scope>NUCLEOTIDE SEQUENCE</scope>
    <source>
        <strain evidence="1">CP3</strain>
    </source>
</reference>
<evidence type="ECO:0000313" key="2">
    <source>
        <dbReference type="Proteomes" id="UP001141183"/>
    </source>
</evidence>
<name>A0A9X4B4L1_9CLOT</name>
<feature type="non-terminal residue" evidence="1">
    <location>
        <position position="114"/>
    </location>
</feature>
<dbReference type="AlphaFoldDB" id="A0A9X4B4L1"/>
<keyword evidence="2" id="KW-1185">Reference proteome</keyword>
<gene>
    <name evidence="1" type="ORF">NE398_21780</name>
</gene>
<protein>
    <submittedName>
        <fullName evidence="1">Uncharacterized protein</fullName>
    </submittedName>
</protein>
<organism evidence="1 2">
    <name type="scientific">Clostridium tertium</name>
    <dbReference type="NCBI Taxonomy" id="1559"/>
    <lineage>
        <taxon>Bacteria</taxon>
        <taxon>Bacillati</taxon>
        <taxon>Bacillota</taxon>
        <taxon>Clostridia</taxon>
        <taxon>Eubacteriales</taxon>
        <taxon>Clostridiaceae</taxon>
        <taxon>Clostridium</taxon>
    </lineage>
</organism>
<comment type="caution">
    <text evidence="1">The sequence shown here is derived from an EMBL/GenBank/DDBJ whole genome shotgun (WGS) entry which is preliminary data.</text>
</comment>